<dbReference type="Pfam" id="PF00481">
    <property type="entry name" value="PP2C"/>
    <property type="match status" value="1"/>
</dbReference>
<dbReference type="InterPro" id="IPR015655">
    <property type="entry name" value="PP2C"/>
</dbReference>
<dbReference type="Gene3D" id="3.60.40.10">
    <property type="entry name" value="PPM-type phosphatase domain"/>
    <property type="match status" value="1"/>
</dbReference>
<dbReference type="SUPFAM" id="SSF81606">
    <property type="entry name" value="PP2C-like"/>
    <property type="match status" value="1"/>
</dbReference>
<protein>
    <recommendedName>
        <fullName evidence="1">protein-serine/threonine phosphatase</fullName>
        <ecNumber evidence="1">3.1.3.16</ecNumber>
    </recommendedName>
</protein>
<keyword evidence="8" id="KW-1185">Reference proteome</keyword>
<evidence type="ECO:0000256" key="2">
    <source>
        <dbReference type="ARBA" id="ARBA00022801"/>
    </source>
</evidence>
<dbReference type="EC" id="3.1.3.16" evidence="1"/>
<evidence type="ECO:0000256" key="5">
    <source>
        <dbReference type="ARBA" id="ARBA00048336"/>
    </source>
</evidence>
<comment type="catalytic activity">
    <reaction evidence="4">
        <text>O-phospho-L-seryl-[protein] + H2O = L-seryl-[protein] + phosphate</text>
        <dbReference type="Rhea" id="RHEA:20629"/>
        <dbReference type="Rhea" id="RHEA-COMP:9863"/>
        <dbReference type="Rhea" id="RHEA-COMP:11604"/>
        <dbReference type="ChEBI" id="CHEBI:15377"/>
        <dbReference type="ChEBI" id="CHEBI:29999"/>
        <dbReference type="ChEBI" id="CHEBI:43474"/>
        <dbReference type="ChEBI" id="CHEBI:83421"/>
        <dbReference type="EC" id="3.1.3.16"/>
    </reaction>
</comment>
<comment type="catalytic activity">
    <reaction evidence="5">
        <text>O-phospho-L-threonyl-[protein] + H2O = L-threonyl-[protein] + phosphate</text>
        <dbReference type="Rhea" id="RHEA:47004"/>
        <dbReference type="Rhea" id="RHEA-COMP:11060"/>
        <dbReference type="Rhea" id="RHEA-COMP:11605"/>
        <dbReference type="ChEBI" id="CHEBI:15377"/>
        <dbReference type="ChEBI" id="CHEBI:30013"/>
        <dbReference type="ChEBI" id="CHEBI:43474"/>
        <dbReference type="ChEBI" id="CHEBI:61977"/>
        <dbReference type="EC" id="3.1.3.16"/>
    </reaction>
</comment>
<evidence type="ECO:0000256" key="4">
    <source>
        <dbReference type="ARBA" id="ARBA00047761"/>
    </source>
</evidence>
<keyword evidence="2" id="KW-0378">Hydrolase</keyword>
<sequence>MSPSSSKANEVPLLAAPPSLAWGTSPSLYLSYGIASLKGRRPALTDAVAAVPSFMVLSPPMGLDYFAVFDGHEGTAVAKYLQKRLGGAIAGLIEHELVASGNPRFLRSNDVAQWWNTTIQQAFWCVDKELAGVVGDDVMDVGATALVVLVLKKYLVLANCGFSMAVVSRGGEAVVLTPEHQEDMAEMHKLMKMTGCDLADAKLLKAKQATRVFGSALYQGDEVEMMPPEVISVARELGDEFLILASDGFWESVTPAAACAFVRQSLLTTPSEMDARGSPTLVAKELAEHAIDMGSQDNVSVVLVLFRDFWTTPNTATGSATGPSKTVRRQRRNVRLAGPEWDHRG</sequence>
<evidence type="ECO:0000256" key="3">
    <source>
        <dbReference type="ARBA" id="ARBA00022912"/>
    </source>
</evidence>
<dbReference type="AlphaFoldDB" id="A0AAV5FTQ7"/>
<evidence type="ECO:0000256" key="1">
    <source>
        <dbReference type="ARBA" id="ARBA00013081"/>
    </source>
</evidence>
<name>A0AAV5FTQ7_ELECO</name>
<dbReference type="PROSITE" id="PS51746">
    <property type="entry name" value="PPM_2"/>
    <property type="match status" value="1"/>
</dbReference>
<reference evidence="7" key="1">
    <citation type="journal article" date="2018" name="DNA Res.">
        <title>Multiple hybrid de novo genome assembly of finger millet, an orphan allotetraploid crop.</title>
        <authorList>
            <person name="Hatakeyama M."/>
            <person name="Aluri S."/>
            <person name="Balachadran M.T."/>
            <person name="Sivarajan S.R."/>
            <person name="Patrignani A."/>
            <person name="Gruter S."/>
            <person name="Poveda L."/>
            <person name="Shimizu-Inatsugi R."/>
            <person name="Baeten J."/>
            <person name="Francoijs K.J."/>
            <person name="Nataraja K.N."/>
            <person name="Reddy Y.A.N."/>
            <person name="Phadnis S."/>
            <person name="Ravikumar R.L."/>
            <person name="Schlapbach R."/>
            <person name="Sreeman S.M."/>
            <person name="Shimizu K.K."/>
        </authorList>
    </citation>
    <scope>NUCLEOTIDE SEQUENCE</scope>
</reference>
<gene>
    <name evidence="7" type="primary">gb27148</name>
    <name evidence="7" type="ORF">PR202_gb27148</name>
</gene>
<reference evidence="7" key="2">
    <citation type="submission" date="2021-12" db="EMBL/GenBank/DDBJ databases">
        <title>Resequencing data analysis of finger millet.</title>
        <authorList>
            <person name="Hatakeyama M."/>
            <person name="Aluri S."/>
            <person name="Balachadran M.T."/>
            <person name="Sivarajan S.R."/>
            <person name="Poveda L."/>
            <person name="Shimizu-Inatsugi R."/>
            <person name="Schlapbach R."/>
            <person name="Sreeman S.M."/>
            <person name="Shimizu K.K."/>
        </authorList>
    </citation>
    <scope>NUCLEOTIDE SEQUENCE</scope>
</reference>
<comment type="caution">
    <text evidence="7">The sequence shown here is derived from an EMBL/GenBank/DDBJ whole genome shotgun (WGS) entry which is preliminary data.</text>
</comment>
<dbReference type="InterPro" id="IPR001932">
    <property type="entry name" value="PPM-type_phosphatase-like_dom"/>
</dbReference>
<organism evidence="7 8">
    <name type="scientific">Eleusine coracana subsp. coracana</name>
    <dbReference type="NCBI Taxonomy" id="191504"/>
    <lineage>
        <taxon>Eukaryota</taxon>
        <taxon>Viridiplantae</taxon>
        <taxon>Streptophyta</taxon>
        <taxon>Embryophyta</taxon>
        <taxon>Tracheophyta</taxon>
        <taxon>Spermatophyta</taxon>
        <taxon>Magnoliopsida</taxon>
        <taxon>Liliopsida</taxon>
        <taxon>Poales</taxon>
        <taxon>Poaceae</taxon>
        <taxon>PACMAD clade</taxon>
        <taxon>Chloridoideae</taxon>
        <taxon>Cynodonteae</taxon>
        <taxon>Eleusininae</taxon>
        <taxon>Eleusine</taxon>
    </lineage>
</organism>
<dbReference type="CDD" id="cd00143">
    <property type="entry name" value="PP2Cc"/>
    <property type="match status" value="1"/>
</dbReference>
<dbReference type="Proteomes" id="UP001054889">
    <property type="component" value="Unassembled WGS sequence"/>
</dbReference>
<dbReference type="EMBL" id="BQKI01000095">
    <property type="protein sequence ID" value="GJN38135.1"/>
    <property type="molecule type" value="Genomic_DNA"/>
</dbReference>
<evidence type="ECO:0000259" key="6">
    <source>
        <dbReference type="PROSITE" id="PS51746"/>
    </source>
</evidence>
<dbReference type="PANTHER" id="PTHR47992">
    <property type="entry name" value="PROTEIN PHOSPHATASE"/>
    <property type="match status" value="1"/>
</dbReference>
<accession>A0AAV5FTQ7</accession>
<dbReference type="GO" id="GO:0004722">
    <property type="term" value="F:protein serine/threonine phosphatase activity"/>
    <property type="evidence" value="ECO:0007669"/>
    <property type="project" value="UniProtKB-EC"/>
</dbReference>
<dbReference type="SMART" id="SM00332">
    <property type="entry name" value="PP2Cc"/>
    <property type="match status" value="1"/>
</dbReference>
<dbReference type="InterPro" id="IPR036457">
    <property type="entry name" value="PPM-type-like_dom_sf"/>
</dbReference>
<evidence type="ECO:0000313" key="7">
    <source>
        <dbReference type="EMBL" id="GJN38135.1"/>
    </source>
</evidence>
<feature type="domain" description="PPM-type phosphatase" evidence="6">
    <location>
        <begin position="31"/>
        <end position="306"/>
    </location>
</feature>
<evidence type="ECO:0000313" key="8">
    <source>
        <dbReference type="Proteomes" id="UP001054889"/>
    </source>
</evidence>
<proteinExistence type="predicted"/>
<keyword evidence="3" id="KW-0904">Protein phosphatase</keyword>